<dbReference type="EMBL" id="JABXXO010000003">
    <property type="protein sequence ID" value="KAF7782658.1"/>
    <property type="molecule type" value="Genomic_DNA"/>
</dbReference>
<accession>A0A8H7KJW4</accession>
<dbReference type="AlphaFoldDB" id="A0A8H7KJW4"/>
<dbReference type="Proteomes" id="UP000629468">
    <property type="component" value="Unassembled WGS sequence"/>
</dbReference>
<evidence type="ECO:0008006" key="3">
    <source>
        <dbReference type="Google" id="ProtNLM"/>
    </source>
</evidence>
<organism evidence="1 2">
    <name type="scientific">Agaricus bisporus var. burnettii</name>
    <dbReference type="NCBI Taxonomy" id="192524"/>
    <lineage>
        <taxon>Eukaryota</taxon>
        <taxon>Fungi</taxon>
        <taxon>Dikarya</taxon>
        <taxon>Basidiomycota</taxon>
        <taxon>Agaricomycotina</taxon>
        <taxon>Agaricomycetes</taxon>
        <taxon>Agaricomycetidae</taxon>
        <taxon>Agaricales</taxon>
        <taxon>Agaricineae</taxon>
        <taxon>Agaricaceae</taxon>
        <taxon>Agaricus</taxon>
    </lineage>
</organism>
<evidence type="ECO:0000313" key="2">
    <source>
        <dbReference type="Proteomes" id="UP000629468"/>
    </source>
</evidence>
<evidence type="ECO:0000313" key="1">
    <source>
        <dbReference type="EMBL" id="KAF7782658.1"/>
    </source>
</evidence>
<dbReference type="Gene3D" id="2.40.50.140">
    <property type="entry name" value="Nucleic acid-binding proteins"/>
    <property type="match status" value="1"/>
</dbReference>
<name>A0A8H7KJW4_AGABI</name>
<reference evidence="1 2" key="1">
    <citation type="journal article" name="Sci. Rep.">
        <title>Telomere-to-telomere assembled and centromere annotated genomes of the two main subspecies of the button mushroom Agaricus bisporus reveal especially polymorphic chromosome ends.</title>
        <authorList>
            <person name="Sonnenberg A.S.M."/>
            <person name="Sedaghat-Telgerd N."/>
            <person name="Lavrijssen B."/>
            <person name="Ohm R.A."/>
            <person name="Hendrickx P.M."/>
            <person name="Scholtmeijer K."/>
            <person name="Baars J.J.P."/>
            <person name="van Peer A."/>
        </authorList>
    </citation>
    <scope>NUCLEOTIDE SEQUENCE [LARGE SCALE GENOMIC DNA]</scope>
    <source>
        <strain evidence="1 2">H119_p4</strain>
    </source>
</reference>
<gene>
    <name evidence="1" type="ORF">Agabi119p4_2034</name>
</gene>
<comment type="caution">
    <text evidence="1">The sequence shown here is derived from an EMBL/GenBank/DDBJ whole genome shotgun (WGS) entry which is preliminary data.</text>
</comment>
<dbReference type="InterPro" id="IPR012340">
    <property type="entry name" value="NA-bd_OB-fold"/>
</dbReference>
<protein>
    <recommendedName>
        <fullName evidence="3">OB domain-containing protein</fullName>
    </recommendedName>
</protein>
<sequence length="119" mass="13037">MVLGKVDESMVGKKVRLVGRMLWYDPRSGLIALVDGDRAVLVDVSLCVSSNSSAWVQEYLCQLVVVGYVELNEDGVGMGPEYQASPEVNCEIIVRAILVTPDNTLNIAEYNAFLEEGEI</sequence>
<proteinExistence type="predicted"/>